<dbReference type="GO" id="GO:0003677">
    <property type="term" value="F:DNA binding"/>
    <property type="evidence" value="ECO:0007669"/>
    <property type="project" value="UniProtKB-KW"/>
</dbReference>
<evidence type="ECO:0000256" key="1">
    <source>
        <dbReference type="SAM" id="MobiDB-lite"/>
    </source>
</evidence>
<feature type="compositionally biased region" description="Low complexity" evidence="1">
    <location>
        <begin position="79"/>
        <end position="94"/>
    </location>
</feature>
<dbReference type="Proteomes" id="UP000515764">
    <property type="component" value="Chromosome"/>
</dbReference>
<name>A0ABX6RLZ0_9ACTN</name>
<dbReference type="InterPro" id="IPR010982">
    <property type="entry name" value="Lambda_DNA-bd_dom_sf"/>
</dbReference>
<protein>
    <submittedName>
        <fullName evidence="2">LacI family DNA-binding transcriptional regulator</fullName>
    </submittedName>
</protein>
<feature type="region of interest" description="Disordered" evidence="1">
    <location>
        <begin position="26"/>
        <end position="94"/>
    </location>
</feature>
<sequence length="94" mass="9527">MGTPTVYDVAGRAGVSAATVSRVRRAPVAAAATRRGDHGAGRQVTTPERRVPSGPWTTRSAPGSSSPSTWRGSPGSCIPARPTRKGTTTGAAGR</sequence>
<gene>
    <name evidence="2" type="ORF">F0345_10095</name>
</gene>
<reference evidence="3" key="1">
    <citation type="submission" date="2019-10" db="EMBL/GenBank/DDBJ databases">
        <title>Antimicrobial potential of Antarctic Bacteria.</title>
        <authorList>
            <person name="Benaud N."/>
            <person name="Edwards R.J."/>
            <person name="Ferrari B.C."/>
        </authorList>
    </citation>
    <scope>NUCLEOTIDE SEQUENCE [LARGE SCALE GENOMIC DNA]</scope>
    <source>
        <strain evidence="3">NBH77</strain>
    </source>
</reference>
<dbReference type="EMBL" id="CP045704">
    <property type="protein sequence ID" value="QNE81416.1"/>
    <property type="molecule type" value="Genomic_DNA"/>
</dbReference>
<feature type="compositionally biased region" description="Polar residues" evidence="1">
    <location>
        <begin position="55"/>
        <end position="71"/>
    </location>
</feature>
<keyword evidence="2" id="KW-0238">DNA-binding</keyword>
<dbReference type="Gene3D" id="1.10.260.40">
    <property type="entry name" value="lambda repressor-like DNA-binding domains"/>
    <property type="match status" value="1"/>
</dbReference>
<keyword evidence="3" id="KW-1185">Reference proteome</keyword>
<accession>A0ABX6RLZ0</accession>
<evidence type="ECO:0000313" key="2">
    <source>
        <dbReference type="EMBL" id="QNE81416.1"/>
    </source>
</evidence>
<organism evidence="2 3">
    <name type="scientific">Streptomyces rutgersensis</name>
    <dbReference type="NCBI Taxonomy" id="53451"/>
    <lineage>
        <taxon>Bacteria</taxon>
        <taxon>Bacillati</taxon>
        <taxon>Actinomycetota</taxon>
        <taxon>Actinomycetes</taxon>
        <taxon>Kitasatosporales</taxon>
        <taxon>Streptomycetaceae</taxon>
        <taxon>Streptomyces</taxon>
        <taxon>Streptomyces diastaticus group</taxon>
    </lineage>
</organism>
<proteinExistence type="predicted"/>
<evidence type="ECO:0000313" key="3">
    <source>
        <dbReference type="Proteomes" id="UP000515764"/>
    </source>
</evidence>